<sequence>MPELFDLSIPIDGQAFVWATRRRNILTQDLARFGRHWALTHMRADGHRPHGFEIRSAADTLVGLVVHCRRDRRGSGGPGDVTTSRDWIVLPARGPTPKRVTRGSHFAVWRCALLYAQAPMLEARRIREAARREEARRPWPVDPFDAEAMDGLTPAIP</sequence>
<organism evidence="1 2">
    <name type="scientific">Methylobacterium phyllostachyos</name>
    <dbReference type="NCBI Taxonomy" id="582672"/>
    <lineage>
        <taxon>Bacteria</taxon>
        <taxon>Pseudomonadati</taxon>
        <taxon>Pseudomonadota</taxon>
        <taxon>Alphaproteobacteria</taxon>
        <taxon>Hyphomicrobiales</taxon>
        <taxon>Methylobacteriaceae</taxon>
        <taxon>Methylobacterium</taxon>
    </lineage>
</organism>
<proteinExistence type="predicted"/>
<gene>
    <name evidence="1" type="ORF">SAMN05216360_103121</name>
</gene>
<evidence type="ECO:0000313" key="2">
    <source>
        <dbReference type="Proteomes" id="UP000198704"/>
    </source>
</evidence>
<keyword evidence="2" id="KW-1185">Reference proteome</keyword>
<dbReference type="Proteomes" id="UP000198704">
    <property type="component" value="Unassembled WGS sequence"/>
</dbReference>
<dbReference type="OrthoDB" id="9949647at2"/>
<dbReference type="AlphaFoldDB" id="A0A1G9VA27"/>
<protein>
    <submittedName>
        <fullName evidence="1">Uncharacterized protein</fullName>
    </submittedName>
</protein>
<evidence type="ECO:0000313" key="1">
    <source>
        <dbReference type="EMBL" id="SDM69044.1"/>
    </source>
</evidence>
<reference evidence="2" key="1">
    <citation type="submission" date="2016-10" db="EMBL/GenBank/DDBJ databases">
        <authorList>
            <person name="Varghese N."/>
            <person name="Submissions S."/>
        </authorList>
    </citation>
    <scope>NUCLEOTIDE SEQUENCE [LARGE SCALE GENOMIC DNA]</scope>
    <source>
        <strain evidence="2">BL47</strain>
    </source>
</reference>
<name>A0A1G9VA27_9HYPH</name>
<dbReference type="RefSeq" id="WP_091714109.1">
    <property type="nucleotide sequence ID" value="NZ_FNHS01000003.1"/>
</dbReference>
<dbReference type="EMBL" id="FNHS01000003">
    <property type="protein sequence ID" value="SDM69044.1"/>
    <property type="molecule type" value="Genomic_DNA"/>
</dbReference>
<accession>A0A1G9VA27</accession>